<comment type="caution">
    <text evidence="2">The sequence shown here is derived from an EMBL/GenBank/DDBJ whole genome shotgun (WGS) entry which is preliminary data.</text>
</comment>
<reference evidence="2 3" key="1">
    <citation type="submission" date="2013-03" db="EMBL/GenBank/DDBJ databases">
        <title>The Genome Sequence of Capronia epimyces CBS 606.96.</title>
        <authorList>
            <consortium name="The Broad Institute Genomics Platform"/>
            <person name="Cuomo C."/>
            <person name="de Hoog S."/>
            <person name="Gorbushina A."/>
            <person name="Walker B."/>
            <person name="Young S.K."/>
            <person name="Zeng Q."/>
            <person name="Gargeya S."/>
            <person name="Fitzgerald M."/>
            <person name="Haas B."/>
            <person name="Abouelleil A."/>
            <person name="Allen A.W."/>
            <person name="Alvarado L."/>
            <person name="Arachchi H.M."/>
            <person name="Berlin A.M."/>
            <person name="Chapman S.B."/>
            <person name="Gainer-Dewar J."/>
            <person name="Goldberg J."/>
            <person name="Griggs A."/>
            <person name="Gujja S."/>
            <person name="Hansen M."/>
            <person name="Howarth C."/>
            <person name="Imamovic A."/>
            <person name="Ireland A."/>
            <person name="Larimer J."/>
            <person name="McCowan C."/>
            <person name="Murphy C."/>
            <person name="Pearson M."/>
            <person name="Poon T.W."/>
            <person name="Priest M."/>
            <person name="Roberts A."/>
            <person name="Saif S."/>
            <person name="Shea T."/>
            <person name="Sisk P."/>
            <person name="Sykes S."/>
            <person name="Wortman J."/>
            <person name="Nusbaum C."/>
            <person name="Birren B."/>
        </authorList>
    </citation>
    <scope>NUCLEOTIDE SEQUENCE [LARGE SCALE GENOMIC DNA]</scope>
    <source>
        <strain evidence="2 3">CBS 606.96</strain>
    </source>
</reference>
<evidence type="ECO:0000313" key="2">
    <source>
        <dbReference type="EMBL" id="EXJ91507.1"/>
    </source>
</evidence>
<dbReference type="HOGENOM" id="CLU_2775716_0_0_1"/>
<sequence>MGNQNETDNMELCEDSKDSVASVDTMTDEPKATTYPKKNVARACPPPSQCKCGALKVGFLHEFAGRSDY</sequence>
<evidence type="ECO:0000313" key="3">
    <source>
        <dbReference type="Proteomes" id="UP000019478"/>
    </source>
</evidence>
<dbReference type="RefSeq" id="XP_007728397.1">
    <property type="nucleotide sequence ID" value="XM_007730207.1"/>
</dbReference>
<feature type="region of interest" description="Disordered" evidence="1">
    <location>
        <begin position="1"/>
        <end position="32"/>
    </location>
</feature>
<accession>W9YF51</accession>
<organism evidence="2 3">
    <name type="scientific">Capronia epimyces CBS 606.96</name>
    <dbReference type="NCBI Taxonomy" id="1182542"/>
    <lineage>
        <taxon>Eukaryota</taxon>
        <taxon>Fungi</taxon>
        <taxon>Dikarya</taxon>
        <taxon>Ascomycota</taxon>
        <taxon>Pezizomycotina</taxon>
        <taxon>Eurotiomycetes</taxon>
        <taxon>Chaetothyriomycetidae</taxon>
        <taxon>Chaetothyriales</taxon>
        <taxon>Herpotrichiellaceae</taxon>
        <taxon>Capronia</taxon>
    </lineage>
</organism>
<dbReference type="EMBL" id="AMGY01000001">
    <property type="protein sequence ID" value="EXJ91507.1"/>
    <property type="molecule type" value="Genomic_DNA"/>
</dbReference>
<dbReference type="Proteomes" id="UP000019478">
    <property type="component" value="Unassembled WGS sequence"/>
</dbReference>
<protein>
    <submittedName>
        <fullName evidence="2">Uncharacterized protein</fullName>
    </submittedName>
</protein>
<proteinExistence type="predicted"/>
<keyword evidence="3" id="KW-1185">Reference proteome</keyword>
<gene>
    <name evidence="2" type="ORF">A1O3_00055</name>
</gene>
<dbReference type="AlphaFoldDB" id="W9YF51"/>
<evidence type="ECO:0000256" key="1">
    <source>
        <dbReference type="SAM" id="MobiDB-lite"/>
    </source>
</evidence>
<name>W9YF51_9EURO</name>
<dbReference type="GeneID" id="19164197"/>